<proteinExistence type="predicted"/>
<comment type="caution">
    <text evidence="1">The sequence shown here is derived from an EMBL/GenBank/DDBJ whole genome shotgun (WGS) entry which is preliminary data.</text>
</comment>
<evidence type="ECO:0000313" key="1">
    <source>
        <dbReference type="EMBL" id="CAD6993133.1"/>
    </source>
</evidence>
<organism evidence="1 2">
    <name type="scientific">Ceratitis capitata</name>
    <name type="common">Mediterranean fruit fly</name>
    <name type="synonym">Tephritis capitata</name>
    <dbReference type="NCBI Taxonomy" id="7213"/>
    <lineage>
        <taxon>Eukaryota</taxon>
        <taxon>Metazoa</taxon>
        <taxon>Ecdysozoa</taxon>
        <taxon>Arthropoda</taxon>
        <taxon>Hexapoda</taxon>
        <taxon>Insecta</taxon>
        <taxon>Pterygota</taxon>
        <taxon>Neoptera</taxon>
        <taxon>Endopterygota</taxon>
        <taxon>Diptera</taxon>
        <taxon>Brachycera</taxon>
        <taxon>Muscomorpha</taxon>
        <taxon>Tephritoidea</taxon>
        <taxon>Tephritidae</taxon>
        <taxon>Ceratitis</taxon>
        <taxon>Ceratitis</taxon>
    </lineage>
</organism>
<dbReference type="OrthoDB" id="7375975at2759"/>
<dbReference type="Proteomes" id="UP000606786">
    <property type="component" value="Unassembled WGS sequence"/>
</dbReference>
<protein>
    <submittedName>
        <fullName evidence="1">(Mediterranean fruit fly) hypothetical protein</fullName>
    </submittedName>
</protein>
<dbReference type="PANTHER" id="PTHR21261">
    <property type="entry name" value="BEAT PROTEIN"/>
    <property type="match status" value="1"/>
</dbReference>
<dbReference type="EMBL" id="CAJHJT010000001">
    <property type="protein sequence ID" value="CAD6993133.1"/>
    <property type="molecule type" value="Genomic_DNA"/>
</dbReference>
<evidence type="ECO:0000313" key="2">
    <source>
        <dbReference type="Proteomes" id="UP000606786"/>
    </source>
</evidence>
<sequence length="93" mass="10846">MEKRRNVRRSVFNTAQLSHIHLNQALNLSNLSVPRIIDAGQKAKLFCSYEMGNRTLNSVKWYKDGQEFFRLKEKGCATENYMGMALYYNKTAH</sequence>
<name>A0A811U6Y6_CERCA</name>
<dbReference type="AlphaFoldDB" id="A0A811U6Y6"/>
<reference evidence="1" key="1">
    <citation type="submission" date="2020-11" db="EMBL/GenBank/DDBJ databases">
        <authorList>
            <person name="Whitehead M."/>
        </authorList>
    </citation>
    <scope>NUCLEOTIDE SEQUENCE</scope>
    <source>
        <strain evidence="1">EGII</strain>
    </source>
</reference>
<dbReference type="PANTHER" id="PTHR21261:SF5">
    <property type="entry name" value="BEATEN PATH VA, ISOFORM A-RELATED"/>
    <property type="match status" value="1"/>
</dbReference>
<keyword evidence="2" id="KW-1185">Reference proteome</keyword>
<accession>A0A811U6Y6</accession>
<gene>
    <name evidence="1" type="ORF">CCAP1982_LOCUS1959</name>
</gene>